<dbReference type="Pfam" id="PF25019">
    <property type="entry name" value="LRR_R13L1-DRL21"/>
    <property type="match status" value="1"/>
</dbReference>
<gene>
    <name evidence="2" type="ORF">VFH_I311160</name>
</gene>
<dbReference type="EMBL" id="OX451736">
    <property type="protein sequence ID" value="CAI8587673.1"/>
    <property type="molecule type" value="Genomic_DNA"/>
</dbReference>
<reference evidence="2 3" key="1">
    <citation type="submission" date="2023-01" db="EMBL/GenBank/DDBJ databases">
        <authorList>
            <person name="Kreplak J."/>
        </authorList>
    </citation>
    <scope>NUCLEOTIDE SEQUENCE [LARGE SCALE GENOMIC DNA]</scope>
</reference>
<accession>A0AAV0YSK3</accession>
<dbReference type="Proteomes" id="UP001157006">
    <property type="component" value="Chromosome 1L"/>
</dbReference>
<sequence length="113" mass="13201">MPLLPTVLSNIGQGRLWCGFITTSGQFAKDELEQLNLKGDLYIKHLERVKSVMESRKANMSRKHVKQLQLSWERNEEFQLQENVEEILEVLQPLTQQLQTLSVQRYTSKLFPT</sequence>
<organism evidence="2 3">
    <name type="scientific">Vicia faba</name>
    <name type="common">Broad bean</name>
    <name type="synonym">Faba vulgaris</name>
    <dbReference type="NCBI Taxonomy" id="3906"/>
    <lineage>
        <taxon>Eukaryota</taxon>
        <taxon>Viridiplantae</taxon>
        <taxon>Streptophyta</taxon>
        <taxon>Embryophyta</taxon>
        <taxon>Tracheophyta</taxon>
        <taxon>Spermatophyta</taxon>
        <taxon>Magnoliopsida</taxon>
        <taxon>eudicotyledons</taxon>
        <taxon>Gunneridae</taxon>
        <taxon>Pentapetalae</taxon>
        <taxon>rosids</taxon>
        <taxon>fabids</taxon>
        <taxon>Fabales</taxon>
        <taxon>Fabaceae</taxon>
        <taxon>Papilionoideae</taxon>
        <taxon>50 kb inversion clade</taxon>
        <taxon>NPAAA clade</taxon>
        <taxon>Hologalegina</taxon>
        <taxon>IRL clade</taxon>
        <taxon>Fabeae</taxon>
        <taxon>Vicia</taxon>
    </lineage>
</organism>
<evidence type="ECO:0000259" key="1">
    <source>
        <dbReference type="Pfam" id="PF25019"/>
    </source>
</evidence>
<feature type="domain" description="R13L1/DRL21-like LRR repeat region" evidence="1">
    <location>
        <begin position="31"/>
        <end position="113"/>
    </location>
</feature>
<evidence type="ECO:0000313" key="2">
    <source>
        <dbReference type="EMBL" id="CAI8587673.1"/>
    </source>
</evidence>
<evidence type="ECO:0000313" key="3">
    <source>
        <dbReference type="Proteomes" id="UP001157006"/>
    </source>
</evidence>
<name>A0AAV0YSK3_VICFA</name>
<protein>
    <recommendedName>
        <fullName evidence="1">R13L1/DRL21-like LRR repeat region domain-containing protein</fullName>
    </recommendedName>
</protein>
<dbReference type="InterPro" id="IPR056789">
    <property type="entry name" value="LRR_R13L1-DRL21"/>
</dbReference>
<dbReference type="AlphaFoldDB" id="A0AAV0YSK3"/>
<proteinExistence type="predicted"/>
<keyword evidence="3" id="KW-1185">Reference proteome</keyword>